<dbReference type="GO" id="GO:0098796">
    <property type="term" value="C:membrane protein complex"/>
    <property type="evidence" value="ECO:0007669"/>
    <property type="project" value="UniProtKB-ARBA"/>
</dbReference>
<dbReference type="FunFam" id="3.40.50.300:FF:000032">
    <property type="entry name" value="Export ABC transporter ATP-binding protein"/>
    <property type="match status" value="1"/>
</dbReference>
<evidence type="ECO:0000256" key="3">
    <source>
        <dbReference type="ARBA" id="ARBA00022840"/>
    </source>
</evidence>
<keyword evidence="1" id="KW-0813">Transport</keyword>
<dbReference type="Gene3D" id="3.40.50.300">
    <property type="entry name" value="P-loop containing nucleotide triphosphate hydrolases"/>
    <property type="match status" value="1"/>
</dbReference>
<dbReference type="InterPro" id="IPR017911">
    <property type="entry name" value="MacB-like_ATP-bd"/>
</dbReference>
<dbReference type="AlphaFoldDB" id="A0A3D9KFE7"/>
<name>A0A3D9KFE7_9BACL</name>
<dbReference type="RefSeq" id="WP_116060389.1">
    <property type="nucleotide sequence ID" value="NZ_QRDZ01000006.1"/>
</dbReference>
<dbReference type="InterPro" id="IPR003439">
    <property type="entry name" value="ABC_transporter-like_ATP-bd"/>
</dbReference>
<feature type="domain" description="ABC transporter" evidence="4">
    <location>
        <begin position="5"/>
        <end position="245"/>
    </location>
</feature>
<evidence type="ECO:0000313" key="5">
    <source>
        <dbReference type="EMBL" id="RED84226.1"/>
    </source>
</evidence>
<reference evidence="5 6" key="1">
    <citation type="submission" date="2018-07" db="EMBL/GenBank/DDBJ databases">
        <title>Genomic Encyclopedia of Type Strains, Phase III (KMG-III): the genomes of soil and plant-associated and newly described type strains.</title>
        <authorList>
            <person name="Whitman W."/>
        </authorList>
    </citation>
    <scope>NUCLEOTIDE SEQUENCE [LARGE SCALE GENOMIC DNA]</scope>
    <source>
        <strain evidence="5 6">CECT 7287</strain>
    </source>
</reference>
<keyword evidence="6" id="KW-1185">Reference proteome</keyword>
<dbReference type="InterPro" id="IPR003593">
    <property type="entry name" value="AAA+_ATPase"/>
</dbReference>
<accession>A0A3D9KFE7</accession>
<dbReference type="GO" id="GO:0005524">
    <property type="term" value="F:ATP binding"/>
    <property type="evidence" value="ECO:0007669"/>
    <property type="project" value="UniProtKB-KW"/>
</dbReference>
<dbReference type="OrthoDB" id="9791546at2"/>
<evidence type="ECO:0000256" key="2">
    <source>
        <dbReference type="ARBA" id="ARBA00022741"/>
    </source>
</evidence>
<comment type="caution">
    <text evidence="5">The sequence shown here is derived from an EMBL/GenBank/DDBJ whole genome shotgun (WGS) entry which is preliminary data.</text>
</comment>
<keyword evidence="2" id="KW-0547">Nucleotide-binding</keyword>
<dbReference type="GO" id="GO:0022857">
    <property type="term" value="F:transmembrane transporter activity"/>
    <property type="evidence" value="ECO:0007669"/>
    <property type="project" value="TreeGrafter"/>
</dbReference>
<dbReference type="EMBL" id="QRDZ01000006">
    <property type="protein sequence ID" value="RED84226.1"/>
    <property type="molecule type" value="Genomic_DNA"/>
</dbReference>
<protein>
    <submittedName>
        <fullName evidence="5">Putative ABC transport system ATP-binding protein</fullName>
    </submittedName>
</protein>
<dbReference type="SUPFAM" id="SSF52540">
    <property type="entry name" value="P-loop containing nucleoside triphosphate hydrolases"/>
    <property type="match status" value="1"/>
</dbReference>
<dbReference type="SMART" id="SM00382">
    <property type="entry name" value="AAA"/>
    <property type="match status" value="1"/>
</dbReference>
<dbReference type="InterPro" id="IPR015854">
    <property type="entry name" value="ABC_transpr_LolD-like"/>
</dbReference>
<dbReference type="PANTHER" id="PTHR24220:SF86">
    <property type="entry name" value="ABC TRANSPORTER ABCH.1"/>
    <property type="match status" value="1"/>
</dbReference>
<evidence type="ECO:0000313" key="6">
    <source>
        <dbReference type="Proteomes" id="UP000256977"/>
    </source>
</evidence>
<dbReference type="GO" id="GO:0005886">
    <property type="term" value="C:plasma membrane"/>
    <property type="evidence" value="ECO:0007669"/>
    <property type="project" value="TreeGrafter"/>
</dbReference>
<gene>
    <name evidence="5" type="ORF">DFP98_10697</name>
</gene>
<keyword evidence="3 5" id="KW-0067">ATP-binding</keyword>
<dbReference type="GO" id="GO:0016887">
    <property type="term" value="F:ATP hydrolysis activity"/>
    <property type="evidence" value="ECO:0007669"/>
    <property type="project" value="InterPro"/>
</dbReference>
<dbReference type="PROSITE" id="PS50893">
    <property type="entry name" value="ABC_TRANSPORTER_2"/>
    <property type="match status" value="1"/>
</dbReference>
<organism evidence="5 6">
    <name type="scientific">Cohnella phaseoli</name>
    <dbReference type="NCBI Taxonomy" id="456490"/>
    <lineage>
        <taxon>Bacteria</taxon>
        <taxon>Bacillati</taxon>
        <taxon>Bacillota</taxon>
        <taxon>Bacilli</taxon>
        <taxon>Bacillales</taxon>
        <taxon>Paenibacillaceae</taxon>
        <taxon>Cohnella</taxon>
    </lineage>
</organism>
<sequence length="255" mass="27733">MGVLLEAKELSKSYASGPNDGQQALKKVNLQVRKGEFIAVMGPSGSGKSTLLYSLSGMDRASSGSVTFGGEEISSYSEKRLSELRLEKMGFIFQHIHLLKNLTLFDNIVLSAYLAKRSSRKEINSRALEYMRKSGIAELAGKNITQASGGQLQRAAICRALINQPEIVFGDEPTGALNSKTAGEIMDLLADINESGTTILLVTHDVKVAAKTERILFMLDGSLVAERRLGKLKKEKQDGRAREEELTGWLASLGL</sequence>
<dbReference type="CDD" id="cd03255">
    <property type="entry name" value="ABC_MJ0796_LolCDE_FtsE"/>
    <property type="match status" value="1"/>
</dbReference>
<dbReference type="PANTHER" id="PTHR24220">
    <property type="entry name" value="IMPORT ATP-BINDING PROTEIN"/>
    <property type="match status" value="1"/>
</dbReference>
<dbReference type="Proteomes" id="UP000256977">
    <property type="component" value="Unassembled WGS sequence"/>
</dbReference>
<evidence type="ECO:0000256" key="1">
    <source>
        <dbReference type="ARBA" id="ARBA00022448"/>
    </source>
</evidence>
<proteinExistence type="predicted"/>
<dbReference type="InterPro" id="IPR027417">
    <property type="entry name" value="P-loop_NTPase"/>
</dbReference>
<dbReference type="Pfam" id="PF00005">
    <property type="entry name" value="ABC_tran"/>
    <property type="match status" value="1"/>
</dbReference>
<evidence type="ECO:0000259" key="4">
    <source>
        <dbReference type="PROSITE" id="PS50893"/>
    </source>
</evidence>